<keyword evidence="11 13" id="KW-1006">Bacterial flagellum protein export</keyword>
<evidence type="ECO:0000256" key="12">
    <source>
        <dbReference type="ARBA" id="ARBA00025078"/>
    </source>
</evidence>
<dbReference type="InterPro" id="IPR006135">
    <property type="entry name" value="T3SS_substrate_exporter"/>
</dbReference>
<evidence type="ECO:0000256" key="14">
    <source>
        <dbReference type="SAM" id="MobiDB-lite"/>
    </source>
</evidence>
<comment type="subcellular location">
    <subcellularLocation>
        <location evidence="1">Cell membrane</location>
        <topology evidence="1">Multi-pass membrane protein</topology>
    </subcellularLocation>
</comment>
<proteinExistence type="inferred from homology"/>
<keyword evidence="7 13" id="KW-1005">Bacterial flagellum biogenesis</keyword>
<dbReference type="GO" id="GO:0044780">
    <property type="term" value="P:bacterial-type flagellum assembly"/>
    <property type="evidence" value="ECO:0007669"/>
    <property type="project" value="InterPro"/>
</dbReference>
<comment type="function">
    <text evidence="12 13">Required for formation of the rod structure in the basal body of the flagellar apparatus. Together with FliI and FliH, may constitute the export apparatus of flagellin.</text>
</comment>
<keyword evidence="15" id="KW-0966">Cell projection</keyword>
<evidence type="ECO:0000313" key="16">
    <source>
        <dbReference type="Proteomes" id="UP001144110"/>
    </source>
</evidence>
<dbReference type="SUPFAM" id="SSF160544">
    <property type="entry name" value="EscU C-terminal domain-like"/>
    <property type="match status" value="1"/>
</dbReference>
<sequence>MPEEPLEERTEEPTPRRREEARKRGQVVKSRELSSVAILSTGFFSFMLLSYVFFQQFYLIFYESLNSYYFDLNINTFLSLNQTIISFVLKILLPYFAIVTLAAIVVYLVQTGGGVWAEEVIKFKVERLNPVEGFKRMFSLTALFELLKALLKLAIITGVTYWIISKYLPYILKLFGADIYYLAYNFKVLLKAFFFKLLVILVILGILDWLYNRWDVERKIKLTRHELKEELKQTEGDPWVRARIRQKQREIARQRMLAEVPKADVVITNPTHYAVALKYELGNMPAPQVIAKGKNYLAQKIREIAEEHKIPIYQDPPLARVLYEEVEVGEYIPEELYQAVAKILAYVYKLRKMRMDKIRETTFKESTF</sequence>
<evidence type="ECO:0000256" key="2">
    <source>
        <dbReference type="ARBA" id="ARBA00010690"/>
    </source>
</evidence>
<dbReference type="InterPro" id="IPR029025">
    <property type="entry name" value="T3SS_substrate_exporter_C"/>
</dbReference>
<evidence type="ECO:0000256" key="4">
    <source>
        <dbReference type="ARBA" id="ARBA00022448"/>
    </source>
</evidence>
<keyword evidence="10 13" id="KW-0472">Membrane</keyword>
<evidence type="ECO:0000256" key="8">
    <source>
        <dbReference type="ARBA" id="ARBA00022927"/>
    </source>
</evidence>
<evidence type="ECO:0000256" key="5">
    <source>
        <dbReference type="ARBA" id="ARBA00022475"/>
    </source>
</evidence>
<evidence type="ECO:0000256" key="1">
    <source>
        <dbReference type="ARBA" id="ARBA00004651"/>
    </source>
</evidence>
<keyword evidence="15" id="KW-0282">Flagellum</keyword>
<evidence type="ECO:0000256" key="10">
    <source>
        <dbReference type="ARBA" id="ARBA00023136"/>
    </source>
</evidence>
<evidence type="ECO:0000256" key="9">
    <source>
        <dbReference type="ARBA" id="ARBA00022989"/>
    </source>
</evidence>
<evidence type="ECO:0000313" key="15">
    <source>
        <dbReference type="EMBL" id="MDF2953993.1"/>
    </source>
</evidence>
<dbReference type="InterPro" id="IPR006136">
    <property type="entry name" value="FlhB"/>
</dbReference>
<dbReference type="Gene3D" id="3.40.1690.10">
    <property type="entry name" value="secretion proteins EscU"/>
    <property type="match status" value="1"/>
</dbReference>
<dbReference type="PANTHER" id="PTHR30531:SF12">
    <property type="entry name" value="FLAGELLAR BIOSYNTHETIC PROTEIN FLHB"/>
    <property type="match status" value="1"/>
</dbReference>
<name>A0AAE3P4R1_9BACT</name>
<feature type="transmembrane region" description="Helical" evidence="13">
    <location>
        <begin position="192"/>
        <end position="211"/>
    </location>
</feature>
<evidence type="ECO:0000256" key="3">
    <source>
        <dbReference type="ARBA" id="ARBA00021622"/>
    </source>
</evidence>
<keyword evidence="6 13" id="KW-0812">Transmembrane</keyword>
<dbReference type="FunFam" id="3.40.1690.10:FF:000001">
    <property type="entry name" value="Flagellar biosynthetic protein FlhB"/>
    <property type="match status" value="1"/>
</dbReference>
<dbReference type="GO" id="GO:0009306">
    <property type="term" value="P:protein secretion"/>
    <property type="evidence" value="ECO:0007669"/>
    <property type="project" value="InterPro"/>
</dbReference>
<dbReference type="EMBL" id="JAPHEG010000005">
    <property type="protein sequence ID" value="MDF2953993.1"/>
    <property type="molecule type" value="Genomic_DNA"/>
</dbReference>
<comment type="similarity">
    <text evidence="2 13">Belongs to the type III secretion exporter family.</text>
</comment>
<dbReference type="PANTHER" id="PTHR30531">
    <property type="entry name" value="FLAGELLAR BIOSYNTHETIC PROTEIN FLHB"/>
    <property type="match status" value="1"/>
</dbReference>
<dbReference type="Gene3D" id="6.10.250.2080">
    <property type="match status" value="1"/>
</dbReference>
<gene>
    <name evidence="13" type="primary">flhB</name>
    <name evidence="15" type="ORF">OD816_001238</name>
</gene>
<evidence type="ECO:0000256" key="7">
    <source>
        <dbReference type="ARBA" id="ARBA00022795"/>
    </source>
</evidence>
<protein>
    <recommendedName>
        <fullName evidence="3 13">Flagellar biosynthetic protein FlhB</fullName>
    </recommendedName>
</protein>
<keyword evidence="9 13" id="KW-1133">Transmembrane helix</keyword>
<feature type="region of interest" description="Disordered" evidence="14">
    <location>
        <begin position="1"/>
        <end position="23"/>
    </location>
</feature>
<dbReference type="NCBIfam" id="TIGR00328">
    <property type="entry name" value="flhB"/>
    <property type="match status" value="1"/>
</dbReference>
<evidence type="ECO:0000256" key="11">
    <source>
        <dbReference type="ARBA" id="ARBA00023225"/>
    </source>
</evidence>
<comment type="caution">
    <text evidence="15">The sequence shown here is derived from an EMBL/GenBank/DDBJ whole genome shotgun (WGS) entry which is preliminary data.</text>
</comment>
<dbReference type="PRINTS" id="PR00950">
    <property type="entry name" value="TYPE3IMSPROT"/>
</dbReference>
<keyword evidence="4 13" id="KW-0813">Transport</keyword>
<feature type="transmembrane region" description="Helical" evidence="13">
    <location>
        <begin position="33"/>
        <end position="54"/>
    </location>
</feature>
<dbReference type="GO" id="GO:0005886">
    <property type="term" value="C:plasma membrane"/>
    <property type="evidence" value="ECO:0007669"/>
    <property type="project" value="UniProtKB-SubCell"/>
</dbReference>
<feature type="compositionally biased region" description="Basic and acidic residues" evidence="14">
    <location>
        <begin position="7"/>
        <end position="23"/>
    </location>
</feature>
<dbReference type="AlphaFoldDB" id="A0AAE3P4R1"/>
<evidence type="ECO:0000256" key="13">
    <source>
        <dbReference type="RuleBase" id="RU364091"/>
    </source>
</evidence>
<dbReference type="Proteomes" id="UP001144110">
    <property type="component" value="Unassembled WGS sequence"/>
</dbReference>
<reference evidence="15" key="1">
    <citation type="submission" date="2022-11" db="EMBL/GenBank/DDBJ databases">
        <title>Candidatus Alkanophaga archaea from heated hydrothermal vent sediment oxidize petroleum alkanes.</title>
        <authorList>
            <person name="Zehnle H."/>
            <person name="Laso-Perez R."/>
            <person name="Lipp J."/>
            <person name="Teske A."/>
            <person name="Wegener G."/>
        </authorList>
    </citation>
    <scope>NUCLEOTIDE SEQUENCE</scope>
    <source>
        <strain evidence="15">MCA70</strain>
    </source>
</reference>
<feature type="transmembrane region" description="Helical" evidence="13">
    <location>
        <begin position="138"/>
        <end position="164"/>
    </location>
</feature>
<keyword evidence="15" id="KW-0969">Cilium</keyword>
<feature type="transmembrane region" description="Helical" evidence="13">
    <location>
        <begin position="95"/>
        <end position="117"/>
    </location>
</feature>
<organism evidence="15 16">
    <name type="scientific">Candidatus Thermodesulfobacterium syntrophicum</name>
    <dbReference type="NCBI Taxonomy" id="3060442"/>
    <lineage>
        <taxon>Bacteria</taxon>
        <taxon>Pseudomonadati</taxon>
        <taxon>Thermodesulfobacteriota</taxon>
        <taxon>Thermodesulfobacteria</taxon>
        <taxon>Thermodesulfobacteriales</taxon>
        <taxon>Thermodesulfobacteriaceae</taxon>
        <taxon>Thermodesulfobacterium</taxon>
    </lineage>
</organism>
<accession>A0AAE3P4R1</accession>
<dbReference type="Pfam" id="PF01312">
    <property type="entry name" value="Bac_export_2"/>
    <property type="match status" value="1"/>
</dbReference>
<keyword evidence="5 13" id="KW-1003">Cell membrane</keyword>
<keyword evidence="8 13" id="KW-0653">Protein transport</keyword>
<evidence type="ECO:0000256" key="6">
    <source>
        <dbReference type="ARBA" id="ARBA00022692"/>
    </source>
</evidence>